<dbReference type="EMBL" id="KV934241">
    <property type="protein sequence ID" value="PIO29365.1"/>
    <property type="molecule type" value="Genomic_DNA"/>
</dbReference>
<sequence>MKVILNVPCLSLLRRVALGSANPRLMTVRRISASPFQLLPHTDRNRISLSAFCVTKESNFCHRWIQAYNSIFLHRRGYSKNEKLLLTDVADRIKQGVYKRIVVMVGAGISTDSGIPDFRSPTSGLYSKLQEYNLPYPEAIFDLSYFLHEPHAFLRLSKELLPGRHFPNPAHYFLRLLNDKGLLLRLYTQNIDGLERVAGIPTEKLVEAHGSFSSATCTMCLKEYPGKAFRDSVLESQVPRCSACGGLIKPDIVFFGEQLPARFFLHLTDFPTADLLIVMGTSLEVRPLITGNRKGSQDLIL</sequence>
<keyword evidence="2" id="KW-0520">NAD</keyword>
<organism evidence="5 6">
    <name type="scientific">Aquarana catesbeiana</name>
    <name type="common">American bullfrog</name>
    <name type="synonym">Rana catesbeiana</name>
    <dbReference type="NCBI Taxonomy" id="8400"/>
    <lineage>
        <taxon>Eukaryota</taxon>
        <taxon>Metazoa</taxon>
        <taxon>Chordata</taxon>
        <taxon>Craniata</taxon>
        <taxon>Vertebrata</taxon>
        <taxon>Euteleostomi</taxon>
        <taxon>Amphibia</taxon>
        <taxon>Batrachia</taxon>
        <taxon>Anura</taxon>
        <taxon>Neobatrachia</taxon>
        <taxon>Ranoidea</taxon>
        <taxon>Ranidae</taxon>
        <taxon>Aquarana</taxon>
    </lineage>
</organism>
<dbReference type="InterPro" id="IPR003000">
    <property type="entry name" value="Sirtuin"/>
</dbReference>
<dbReference type="InterPro" id="IPR029035">
    <property type="entry name" value="DHS-like_NAD/FAD-binding_dom"/>
</dbReference>
<evidence type="ECO:0000256" key="2">
    <source>
        <dbReference type="ARBA" id="ARBA00023027"/>
    </source>
</evidence>
<evidence type="ECO:0000313" key="6">
    <source>
        <dbReference type="Proteomes" id="UP000228934"/>
    </source>
</evidence>
<dbReference type="GO" id="GO:0005634">
    <property type="term" value="C:nucleus"/>
    <property type="evidence" value="ECO:0007669"/>
    <property type="project" value="TreeGrafter"/>
</dbReference>
<evidence type="ECO:0000256" key="3">
    <source>
        <dbReference type="PROSITE-ProRule" id="PRU00236"/>
    </source>
</evidence>
<dbReference type="InterPro" id="IPR050134">
    <property type="entry name" value="NAD-dep_sirtuin_deacylases"/>
</dbReference>
<keyword evidence="6" id="KW-1185">Reference proteome</keyword>
<dbReference type="PANTHER" id="PTHR11085:SF5">
    <property type="entry name" value="NAD-DEPENDENT PROTEIN DEACETYLASE SIRTUIN-3, MITOCHONDRIAL"/>
    <property type="match status" value="1"/>
</dbReference>
<dbReference type="GO" id="GO:0017136">
    <property type="term" value="F:histone deacetylase activity, NAD-dependent"/>
    <property type="evidence" value="ECO:0007669"/>
    <property type="project" value="TreeGrafter"/>
</dbReference>
<dbReference type="InterPro" id="IPR026590">
    <property type="entry name" value="Ssirtuin_cat_dom"/>
</dbReference>
<dbReference type="AlphaFoldDB" id="A0A2G9RNM0"/>
<protein>
    <recommendedName>
        <fullName evidence="4">Deacetylase sirtuin-type domain-containing protein</fullName>
    </recommendedName>
</protein>
<feature type="binding site" evidence="3">
    <location>
        <position position="217"/>
    </location>
    <ligand>
        <name>Zn(2+)</name>
        <dbReference type="ChEBI" id="CHEBI:29105"/>
    </ligand>
</feature>
<gene>
    <name evidence="5" type="ORF">AB205_0150170</name>
</gene>
<dbReference type="InterPro" id="IPR026591">
    <property type="entry name" value="Sirtuin_cat_small_dom_sf"/>
</dbReference>
<keyword evidence="1" id="KW-0808">Transferase</keyword>
<feature type="binding site" evidence="3">
    <location>
        <position position="241"/>
    </location>
    <ligand>
        <name>Zn(2+)</name>
        <dbReference type="ChEBI" id="CHEBI:29105"/>
    </ligand>
</feature>
<feature type="active site" description="Proton acceptor" evidence="3">
    <location>
        <position position="209"/>
    </location>
</feature>
<dbReference type="Proteomes" id="UP000228934">
    <property type="component" value="Unassembled WGS sequence"/>
</dbReference>
<feature type="non-terminal residue" evidence="5">
    <location>
        <position position="301"/>
    </location>
</feature>
<keyword evidence="3" id="KW-0479">Metal-binding</keyword>
<dbReference type="Pfam" id="PF02146">
    <property type="entry name" value="SIR2"/>
    <property type="match status" value="1"/>
</dbReference>
<dbReference type="GO" id="GO:0070403">
    <property type="term" value="F:NAD+ binding"/>
    <property type="evidence" value="ECO:0007669"/>
    <property type="project" value="InterPro"/>
</dbReference>
<evidence type="ECO:0000259" key="4">
    <source>
        <dbReference type="PROSITE" id="PS50305"/>
    </source>
</evidence>
<dbReference type="PROSITE" id="PS50305">
    <property type="entry name" value="SIRTUIN"/>
    <property type="match status" value="1"/>
</dbReference>
<accession>A0A2G9RNM0</accession>
<dbReference type="Gene3D" id="3.40.50.1220">
    <property type="entry name" value="TPP-binding domain"/>
    <property type="match status" value="1"/>
</dbReference>
<name>A0A2G9RNM0_AQUCT</name>
<feature type="binding site" evidence="3">
    <location>
        <position position="244"/>
    </location>
    <ligand>
        <name>Zn(2+)</name>
        <dbReference type="ChEBI" id="CHEBI:29105"/>
    </ligand>
</feature>
<proteinExistence type="predicted"/>
<dbReference type="SUPFAM" id="SSF52467">
    <property type="entry name" value="DHS-like NAD/FAD-binding domain"/>
    <property type="match status" value="1"/>
</dbReference>
<evidence type="ECO:0000256" key="1">
    <source>
        <dbReference type="ARBA" id="ARBA00022679"/>
    </source>
</evidence>
<dbReference type="GO" id="GO:0046872">
    <property type="term" value="F:metal ion binding"/>
    <property type="evidence" value="ECO:0007669"/>
    <property type="project" value="UniProtKB-KW"/>
</dbReference>
<feature type="domain" description="Deacetylase sirtuin-type" evidence="4">
    <location>
        <begin position="79"/>
        <end position="301"/>
    </location>
</feature>
<reference evidence="6" key="1">
    <citation type="journal article" date="2017" name="Nat. Commun.">
        <title>The North American bullfrog draft genome provides insight into hormonal regulation of long noncoding RNA.</title>
        <authorList>
            <person name="Hammond S.A."/>
            <person name="Warren R.L."/>
            <person name="Vandervalk B.P."/>
            <person name="Kucuk E."/>
            <person name="Khan H."/>
            <person name="Gibb E.A."/>
            <person name="Pandoh P."/>
            <person name="Kirk H."/>
            <person name="Zhao Y."/>
            <person name="Jones M."/>
            <person name="Mungall A.J."/>
            <person name="Coope R."/>
            <person name="Pleasance S."/>
            <person name="Moore R.A."/>
            <person name="Holt R.A."/>
            <person name="Round J.M."/>
            <person name="Ohora S."/>
            <person name="Walle B.V."/>
            <person name="Veldhoen N."/>
            <person name="Helbing C.C."/>
            <person name="Birol I."/>
        </authorList>
    </citation>
    <scope>NUCLEOTIDE SEQUENCE [LARGE SCALE GENOMIC DNA]</scope>
</reference>
<evidence type="ECO:0000313" key="5">
    <source>
        <dbReference type="EMBL" id="PIO29365.1"/>
    </source>
</evidence>
<dbReference type="OrthoDB" id="420264at2759"/>
<keyword evidence="3" id="KW-0862">Zinc</keyword>
<feature type="binding site" evidence="3">
    <location>
        <position position="220"/>
    </location>
    <ligand>
        <name>Zn(2+)</name>
        <dbReference type="ChEBI" id="CHEBI:29105"/>
    </ligand>
</feature>
<dbReference type="Gene3D" id="3.30.1600.10">
    <property type="entry name" value="SIR2/SIRT2 'Small Domain"/>
    <property type="match status" value="1"/>
</dbReference>
<dbReference type="PANTHER" id="PTHR11085">
    <property type="entry name" value="NAD-DEPENDENT PROTEIN DEACYLASE SIRTUIN-5, MITOCHONDRIAL-RELATED"/>
    <property type="match status" value="1"/>
</dbReference>